<organism evidence="1">
    <name type="scientific">Kitasatospora camelliae</name>
    <dbReference type="NCBI Taxonomy" id="3156397"/>
    <lineage>
        <taxon>Bacteria</taxon>
        <taxon>Bacillati</taxon>
        <taxon>Actinomycetota</taxon>
        <taxon>Actinomycetes</taxon>
        <taxon>Kitasatosporales</taxon>
        <taxon>Streptomycetaceae</taxon>
        <taxon>Kitasatospora</taxon>
    </lineage>
</organism>
<proteinExistence type="predicted"/>
<dbReference type="AlphaFoldDB" id="A0AAU8JNY5"/>
<dbReference type="GO" id="GO:0003677">
    <property type="term" value="F:DNA binding"/>
    <property type="evidence" value="ECO:0007669"/>
    <property type="project" value="UniProtKB-KW"/>
</dbReference>
<accession>A0AAU8JNY5</accession>
<sequence length="66" mass="6703">MDAEHQDGLPTGIGAPATRALAQAGYTRLSELAGVPAAELKKLHGMGPKALGRLPEALEARGLSLG</sequence>
<protein>
    <submittedName>
        <fullName evidence="1">DNA-binding protein</fullName>
    </submittedName>
</protein>
<evidence type="ECO:0000313" key="1">
    <source>
        <dbReference type="EMBL" id="XCM77965.1"/>
    </source>
</evidence>
<dbReference type="Gene3D" id="1.10.150.20">
    <property type="entry name" value="5' to 3' exonuclease, C-terminal subdomain"/>
    <property type="match status" value="1"/>
</dbReference>
<dbReference type="KEGG" id="kcm:ABWK59_02970"/>
<name>A0AAU8JNY5_9ACTN</name>
<dbReference type="EMBL" id="CP159872">
    <property type="protein sequence ID" value="XCM77965.1"/>
    <property type="molecule type" value="Genomic_DNA"/>
</dbReference>
<dbReference type="RefSeq" id="WP_354637700.1">
    <property type="nucleotide sequence ID" value="NZ_CP159872.1"/>
</dbReference>
<reference evidence="1" key="1">
    <citation type="submission" date="2024-06" db="EMBL/GenBank/DDBJ databases">
        <title>The genome sequences of Kitasatospora sp. strain HUAS MG31.</title>
        <authorList>
            <person name="Mo P."/>
        </authorList>
    </citation>
    <scope>NUCLEOTIDE SEQUENCE</scope>
    <source>
        <strain evidence="1">HUAS MG31</strain>
    </source>
</reference>
<dbReference type="SUPFAM" id="SSF47789">
    <property type="entry name" value="C-terminal domain of RNA polymerase alpha subunit"/>
    <property type="match status" value="1"/>
</dbReference>
<keyword evidence="1" id="KW-0238">DNA-binding</keyword>
<gene>
    <name evidence="1" type="ORF">ABWK59_02970</name>
</gene>